<sequence>RVSAVGEAASAGFPLLKQLQYVEYIRGTATNDECEPLFQQYKTCLSKALKDRGIDQMLEEARADNKENDIEYMKPNGR</sequence>
<keyword evidence="2" id="KW-1015">Disulfide bond</keyword>
<evidence type="ECO:0000313" key="3">
    <source>
        <dbReference type="EMBL" id="RMY65270.1"/>
    </source>
</evidence>
<feature type="non-terminal residue" evidence="3">
    <location>
        <position position="1"/>
    </location>
</feature>
<dbReference type="AlphaFoldDB" id="A0A3M7DM86"/>
<name>A0A3M7DM86_HORWE</name>
<dbReference type="InterPro" id="IPR007918">
    <property type="entry name" value="MDM35_apoptosis"/>
</dbReference>
<dbReference type="Proteomes" id="UP000269539">
    <property type="component" value="Unassembled WGS sequence"/>
</dbReference>
<gene>
    <name evidence="3" type="ORF">D0864_12141</name>
</gene>
<accession>A0A3M7DM86</accession>
<evidence type="ECO:0000256" key="2">
    <source>
        <dbReference type="ARBA" id="ARBA00023157"/>
    </source>
</evidence>
<reference evidence="3 4" key="1">
    <citation type="journal article" date="2018" name="BMC Genomics">
        <title>Genomic evidence for intraspecific hybridization in a clonal and extremely halotolerant yeast.</title>
        <authorList>
            <person name="Gostincar C."/>
            <person name="Stajich J.E."/>
            <person name="Zupancic J."/>
            <person name="Zalar P."/>
            <person name="Gunde-Cimerman N."/>
        </authorList>
    </citation>
    <scope>NUCLEOTIDE SEQUENCE [LARGE SCALE GENOMIC DNA]</scope>
    <source>
        <strain evidence="3 4">EXF-10513</strain>
    </source>
</reference>
<proteinExistence type="inferred from homology"/>
<dbReference type="VEuPathDB" id="FungiDB:BTJ68_00131"/>
<organism evidence="3 4">
    <name type="scientific">Hortaea werneckii</name>
    <name type="common">Black yeast</name>
    <name type="synonym">Cladosporium werneckii</name>
    <dbReference type="NCBI Taxonomy" id="91943"/>
    <lineage>
        <taxon>Eukaryota</taxon>
        <taxon>Fungi</taxon>
        <taxon>Dikarya</taxon>
        <taxon>Ascomycota</taxon>
        <taxon>Pezizomycotina</taxon>
        <taxon>Dothideomycetes</taxon>
        <taxon>Dothideomycetidae</taxon>
        <taxon>Mycosphaerellales</taxon>
        <taxon>Teratosphaeriaceae</taxon>
        <taxon>Hortaea</taxon>
    </lineage>
</organism>
<evidence type="ECO:0000256" key="1">
    <source>
        <dbReference type="ARBA" id="ARBA00006196"/>
    </source>
</evidence>
<evidence type="ECO:0000313" key="4">
    <source>
        <dbReference type="Proteomes" id="UP000269539"/>
    </source>
</evidence>
<protein>
    <submittedName>
        <fullName evidence="3">Uncharacterized protein</fullName>
    </submittedName>
</protein>
<dbReference type="EMBL" id="QWIO01001872">
    <property type="protein sequence ID" value="RMY65270.1"/>
    <property type="molecule type" value="Genomic_DNA"/>
</dbReference>
<dbReference type="Pfam" id="PF05254">
    <property type="entry name" value="UPF0203"/>
    <property type="match status" value="1"/>
</dbReference>
<comment type="similarity">
    <text evidence="1">Belongs to the TRIAP1/MDM35 family.</text>
</comment>
<comment type="caution">
    <text evidence="3">The sequence shown here is derived from an EMBL/GenBank/DDBJ whole genome shotgun (WGS) entry which is preliminary data.</text>
</comment>